<dbReference type="SUPFAM" id="SSF51011">
    <property type="entry name" value="Glycosyl hydrolase domain"/>
    <property type="match status" value="1"/>
</dbReference>
<reference evidence="4 5" key="1">
    <citation type="submission" date="2020-07" db="EMBL/GenBank/DDBJ databases">
        <title>Streptomyces isolated from Indian soil.</title>
        <authorList>
            <person name="Mandal S."/>
            <person name="Maiti P.K."/>
        </authorList>
    </citation>
    <scope>NUCLEOTIDE SEQUENCE [LARGE SCALE GENOMIC DNA]</scope>
    <source>
        <strain evidence="4 5">PSKA28</strain>
    </source>
</reference>
<dbReference type="Proteomes" id="UP000545761">
    <property type="component" value="Unassembled WGS sequence"/>
</dbReference>
<proteinExistence type="predicted"/>
<evidence type="ECO:0000259" key="3">
    <source>
        <dbReference type="Pfam" id="PF21365"/>
    </source>
</evidence>
<evidence type="ECO:0000313" key="4">
    <source>
        <dbReference type="EMBL" id="MBA2951253.1"/>
    </source>
</evidence>
<feature type="compositionally biased region" description="Basic and acidic residues" evidence="1">
    <location>
        <begin position="238"/>
        <end position="254"/>
    </location>
</feature>
<comment type="caution">
    <text evidence="4">The sequence shown here is derived from an EMBL/GenBank/DDBJ whole genome shotgun (WGS) entry which is preliminary data.</text>
</comment>
<feature type="domain" description="Glycosyl hydrolase family 31 C-terminal" evidence="3">
    <location>
        <begin position="7"/>
        <end position="107"/>
    </location>
</feature>
<dbReference type="InterPro" id="IPR051816">
    <property type="entry name" value="Glycosyl_Hydrolase_31"/>
</dbReference>
<sequence>MTSENGTMFRPLAFDFGDAPEVTTVDDQFMLGPALMVCRVTRPQRFGPGAVPVRDAPRSRGVLLPSATDGTDWVDVWDGARHAGGRRIEAPTPLERLPAYARAGSVLPLARPDSGPEDLDILVFPAADGSFELYEDEGDGWGYEQGTSTGTALRWDEESGTLTVGWLETTRGGRPVARCAPAWSSPAEAGPTRRRRGSPPSSRARTCGFACDRRDRGRACPDLGRCPASPPARTVHSGRAERRSNTAEGAEGRNTRSAALFGSHEARALVVEGYRTSTRTGAP</sequence>
<dbReference type="InterPro" id="IPR013780">
    <property type="entry name" value="Glyco_hydro_b"/>
</dbReference>
<dbReference type="AlphaFoldDB" id="A0A7W0DV32"/>
<dbReference type="InterPro" id="IPR033403">
    <property type="entry name" value="DUF5110"/>
</dbReference>
<feature type="region of interest" description="Disordered" evidence="1">
    <location>
        <begin position="175"/>
        <end position="207"/>
    </location>
</feature>
<feature type="domain" description="DUF5110" evidence="2">
    <location>
        <begin position="119"/>
        <end position="165"/>
    </location>
</feature>
<dbReference type="Pfam" id="PF21365">
    <property type="entry name" value="Glyco_hydro_31_3rd"/>
    <property type="match status" value="1"/>
</dbReference>
<dbReference type="Pfam" id="PF17137">
    <property type="entry name" value="DUF5110"/>
    <property type="match status" value="1"/>
</dbReference>
<evidence type="ECO:0000313" key="5">
    <source>
        <dbReference type="Proteomes" id="UP000545761"/>
    </source>
</evidence>
<name>A0A7W0DV32_9ACTN</name>
<evidence type="ECO:0000256" key="1">
    <source>
        <dbReference type="SAM" id="MobiDB-lite"/>
    </source>
</evidence>
<dbReference type="PANTHER" id="PTHR43863">
    <property type="entry name" value="HYDROLASE, PUTATIVE (AFU_ORTHOLOGUE AFUA_1G03140)-RELATED"/>
    <property type="match status" value="1"/>
</dbReference>
<dbReference type="InterPro" id="IPR048395">
    <property type="entry name" value="Glyco_hydro_31_C"/>
</dbReference>
<protein>
    <submittedName>
        <fullName evidence="4">DUF5110 domain-containing protein</fullName>
    </submittedName>
</protein>
<dbReference type="EMBL" id="JACEHE010000042">
    <property type="protein sequence ID" value="MBA2951253.1"/>
    <property type="molecule type" value="Genomic_DNA"/>
</dbReference>
<dbReference type="Gene3D" id="2.60.40.1180">
    <property type="entry name" value="Golgi alpha-mannosidase II"/>
    <property type="match status" value="2"/>
</dbReference>
<feature type="region of interest" description="Disordered" evidence="1">
    <location>
        <begin position="220"/>
        <end position="261"/>
    </location>
</feature>
<organism evidence="4 5">
    <name type="scientific">Streptomyces himalayensis subsp. himalayensis</name>
    <dbReference type="NCBI Taxonomy" id="2756131"/>
    <lineage>
        <taxon>Bacteria</taxon>
        <taxon>Bacillati</taxon>
        <taxon>Actinomycetota</taxon>
        <taxon>Actinomycetes</taxon>
        <taxon>Kitasatosporales</taxon>
        <taxon>Streptomycetaceae</taxon>
        <taxon>Streptomyces</taxon>
        <taxon>Streptomyces himalayensis</taxon>
    </lineage>
</organism>
<dbReference type="PANTHER" id="PTHR43863:SF2">
    <property type="entry name" value="MALTASE-GLUCOAMYLASE"/>
    <property type="match status" value="1"/>
</dbReference>
<accession>A0A7W0DV32</accession>
<gene>
    <name evidence="4" type="ORF">H1D24_37275</name>
</gene>
<evidence type="ECO:0000259" key="2">
    <source>
        <dbReference type="Pfam" id="PF17137"/>
    </source>
</evidence>